<evidence type="ECO:0000256" key="1">
    <source>
        <dbReference type="ARBA" id="ARBA00000022"/>
    </source>
</evidence>
<reference evidence="4 5" key="1">
    <citation type="submission" date="2018-03" db="EMBL/GenBank/DDBJ databases">
        <title>Genomic Encyclopedia of Archaeal and Bacterial Type Strains, Phase II (KMG-II): from individual species to whole genera.</title>
        <authorList>
            <person name="Goeker M."/>
        </authorList>
    </citation>
    <scope>NUCLEOTIDE SEQUENCE [LARGE SCALE GENOMIC DNA]</scope>
    <source>
        <strain evidence="4 5">DSM 24859</strain>
    </source>
</reference>
<dbReference type="RefSeq" id="WP_106531226.1">
    <property type="nucleotide sequence ID" value="NZ_PYAW01000009.1"/>
</dbReference>
<organism evidence="4 5">
    <name type="scientific">Chitinophaga niastensis</name>
    <dbReference type="NCBI Taxonomy" id="536980"/>
    <lineage>
        <taxon>Bacteria</taxon>
        <taxon>Pseudomonadati</taxon>
        <taxon>Bacteroidota</taxon>
        <taxon>Chitinophagia</taxon>
        <taxon>Chitinophagales</taxon>
        <taxon>Chitinophagaceae</taxon>
        <taxon>Chitinophaga</taxon>
    </lineage>
</organism>
<protein>
    <recommendedName>
        <fullName evidence="3">NADAR domain-containing protein</fullName>
    </recommendedName>
</protein>
<evidence type="ECO:0000313" key="5">
    <source>
        <dbReference type="Proteomes" id="UP000240971"/>
    </source>
</evidence>
<name>A0A2P8HA90_CHINA</name>
<evidence type="ECO:0000259" key="3">
    <source>
        <dbReference type="Pfam" id="PF08719"/>
    </source>
</evidence>
<dbReference type="Pfam" id="PF08719">
    <property type="entry name" value="NADAR"/>
    <property type="match status" value="1"/>
</dbReference>
<dbReference type="InterPro" id="IPR012816">
    <property type="entry name" value="NADAR"/>
</dbReference>
<dbReference type="Proteomes" id="UP000240971">
    <property type="component" value="Unassembled WGS sequence"/>
</dbReference>
<keyword evidence="5" id="KW-1185">Reference proteome</keyword>
<dbReference type="EMBL" id="PYAW01000009">
    <property type="protein sequence ID" value="PSL43137.1"/>
    <property type="molecule type" value="Genomic_DNA"/>
</dbReference>
<dbReference type="CDD" id="cd15457">
    <property type="entry name" value="NADAR"/>
    <property type="match status" value="1"/>
</dbReference>
<accession>A0A2P8HA90</accession>
<feature type="domain" description="NADAR" evidence="3">
    <location>
        <begin position="21"/>
        <end position="180"/>
    </location>
</feature>
<comment type="caution">
    <text evidence="4">The sequence shown here is derived from an EMBL/GenBank/DDBJ whole genome shotgun (WGS) entry which is preliminary data.</text>
</comment>
<sequence>MYNNEWLITKYTAKEKIKFIFFWGHQPSADGSITQSCFSQWMPSAFEKNGVVYKTAEHWMMAGKAQLFNDNVTLEKILLANSPDEAKKLGRQVKNFDPAIWDAHKFELVVAGNLLKFSQHPALKDFLLNTHQRVLVEASPMDRIWGIGMSAADEHVENPLQWRGENLLGYALMVVRDQLK</sequence>
<dbReference type="OrthoDB" id="67297at2"/>
<proteinExistence type="predicted"/>
<dbReference type="SUPFAM" id="SSF143990">
    <property type="entry name" value="YbiA-like"/>
    <property type="match status" value="1"/>
</dbReference>
<comment type="catalytic activity">
    <reaction evidence="1">
        <text>5-amino-6-(5-phospho-D-ribosylamino)uracil + H2O = 5,6-diaminouracil + D-ribose 5-phosphate</text>
        <dbReference type="Rhea" id="RHEA:55020"/>
        <dbReference type="ChEBI" id="CHEBI:15377"/>
        <dbReference type="ChEBI" id="CHEBI:46252"/>
        <dbReference type="ChEBI" id="CHEBI:58453"/>
        <dbReference type="ChEBI" id="CHEBI:78346"/>
    </reaction>
</comment>
<evidence type="ECO:0000256" key="2">
    <source>
        <dbReference type="ARBA" id="ARBA00000751"/>
    </source>
</evidence>
<evidence type="ECO:0000313" key="4">
    <source>
        <dbReference type="EMBL" id="PSL43137.1"/>
    </source>
</evidence>
<comment type="catalytic activity">
    <reaction evidence="2">
        <text>2,5-diamino-6-hydroxy-4-(5-phosphoribosylamino)-pyrimidine + H2O = 2,5,6-triamino-4-hydroxypyrimidine + D-ribose 5-phosphate</text>
        <dbReference type="Rhea" id="RHEA:23436"/>
        <dbReference type="ChEBI" id="CHEBI:15377"/>
        <dbReference type="ChEBI" id="CHEBI:58614"/>
        <dbReference type="ChEBI" id="CHEBI:78346"/>
        <dbReference type="ChEBI" id="CHEBI:137796"/>
    </reaction>
</comment>
<dbReference type="Gene3D" id="1.10.357.40">
    <property type="entry name" value="YbiA-like"/>
    <property type="match status" value="1"/>
</dbReference>
<gene>
    <name evidence="4" type="ORF">CLV51_109131</name>
</gene>
<dbReference type="AlphaFoldDB" id="A0A2P8HA90"/>
<dbReference type="InterPro" id="IPR037238">
    <property type="entry name" value="YbiA-like_sf"/>
</dbReference>
<dbReference type="NCBIfam" id="TIGR02464">
    <property type="entry name" value="ribofla_fusion"/>
    <property type="match status" value="1"/>
</dbReference>